<dbReference type="EMBL" id="UINC01045927">
    <property type="protein sequence ID" value="SVB53276.1"/>
    <property type="molecule type" value="Genomic_DNA"/>
</dbReference>
<name>A0A382ER60_9ZZZZ</name>
<accession>A0A382ER60</accession>
<organism evidence="1">
    <name type="scientific">marine metagenome</name>
    <dbReference type="NCBI Taxonomy" id="408172"/>
    <lineage>
        <taxon>unclassified sequences</taxon>
        <taxon>metagenomes</taxon>
        <taxon>ecological metagenomes</taxon>
    </lineage>
</organism>
<feature type="non-terminal residue" evidence="1">
    <location>
        <position position="38"/>
    </location>
</feature>
<evidence type="ECO:0000313" key="1">
    <source>
        <dbReference type="EMBL" id="SVB53276.1"/>
    </source>
</evidence>
<gene>
    <name evidence="1" type="ORF">METZ01_LOCUS206130</name>
</gene>
<protein>
    <submittedName>
        <fullName evidence="1">Uncharacterized protein</fullName>
    </submittedName>
</protein>
<reference evidence="1" key="1">
    <citation type="submission" date="2018-05" db="EMBL/GenBank/DDBJ databases">
        <authorList>
            <person name="Lanie J.A."/>
            <person name="Ng W.-L."/>
            <person name="Kazmierczak K.M."/>
            <person name="Andrzejewski T.M."/>
            <person name="Davidsen T.M."/>
            <person name="Wayne K.J."/>
            <person name="Tettelin H."/>
            <person name="Glass J.I."/>
            <person name="Rusch D."/>
            <person name="Podicherti R."/>
            <person name="Tsui H.-C.T."/>
            <person name="Winkler M.E."/>
        </authorList>
    </citation>
    <scope>NUCLEOTIDE SEQUENCE</scope>
</reference>
<dbReference type="AlphaFoldDB" id="A0A382ER60"/>
<sequence length="38" mass="4316">MYTDDGLDLKSQTKSYGPLDIDLLDGNWDYCVVHQQAP</sequence>
<proteinExistence type="predicted"/>